<dbReference type="InterPro" id="IPR012302">
    <property type="entry name" value="Malic_NAD-bd"/>
</dbReference>
<accession>A0A4R0RCA2</accession>
<dbReference type="InterPro" id="IPR036291">
    <property type="entry name" value="NAD(P)-bd_dom_sf"/>
</dbReference>
<organism evidence="4 5">
    <name type="scientific">Steccherinum ochraceum</name>
    <dbReference type="NCBI Taxonomy" id="92696"/>
    <lineage>
        <taxon>Eukaryota</taxon>
        <taxon>Fungi</taxon>
        <taxon>Dikarya</taxon>
        <taxon>Basidiomycota</taxon>
        <taxon>Agaricomycotina</taxon>
        <taxon>Agaricomycetes</taxon>
        <taxon>Polyporales</taxon>
        <taxon>Steccherinaceae</taxon>
        <taxon>Steccherinum</taxon>
    </lineage>
</organism>
<dbReference type="SMART" id="SM00919">
    <property type="entry name" value="Malic_M"/>
    <property type="match status" value="1"/>
</dbReference>
<evidence type="ECO:0000256" key="2">
    <source>
        <dbReference type="ARBA" id="ARBA00023002"/>
    </source>
</evidence>
<dbReference type="GO" id="GO:0051287">
    <property type="term" value="F:NAD binding"/>
    <property type="evidence" value="ECO:0007669"/>
    <property type="project" value="InterPro"/>
</dbReference>
<evidence type="ECO:0000256" key="1">
    <source>
        <dbReference type="ARBA" id="ARBA00001946"/>
    </source>
</evidence>
<dbReference type="Gene3D" id="3.40.50.720">
    <property type="entry name" value="NAD(P)-binding Rossmann-like Domain"/>
    <property type="match status" value="1"/>
</dbReference>
<dbReference type="EMBL" id="RWJN01000660">
    <property type="protein sequence ID" value="TCD60094.1"/>
    <property type="molecule type" value="Genomic_DNA"/>
</dbReference>
<gene>
    <name evidence="4" type="ORF">EIP91_010761</name>
</gene>
<dbReference type="PANTHER" id="PTHR23406:SF32">
    <property type="entry name" value="NADP-DEPENDENT MALIC ENZYME"/>
    <property type="match status" value="1"/>
</dbReference>
<name>A0A4R0RCA2_9APHY</name>
<dbReference type="GO" id="GO:0005739">
    <property type="term" value="C:mitochondrion"/>
    <property type="evidence" value="ECO:0007669"/>
    <property type="project" value="TreeGrafter"/>
</dbReference>
<keyword evidence="5" id="KW-1185">Reference proteome</keyword>
<dbReference type="SUPFAM" id="SSF51735">
    <property type="entry name" value="NAD(P)-binding Rossmann-fold domains"/>
    <property type="match status" value="1"/>
</dbReference>
<reference evidence="4 5" key="1">
    <citation type="submission" date="2018-11" db="EMBL/GenBank/DDBJ databases">
        <title>Genome assembly of Steccherinum ochraceum LE-BIN_3174, the white-rot fungus of the Steccherinaceae family (The Residual Polyporoid clade, Polyporales, Basidiomycota).</title>
        <authorList>
            <person name="Fedorova T.V."/>
            <person name="Glazunova O.A."/>
            <person name="Landesman E.O."/>
            <person name="Moiseenko K.V."/>
            <person name="Psurtseva N.V."/>
            <person name="Savinova O.S."/>
            <person name="Shakhova N.V."/>
            <person name="Tyazhelova T.V."/>
            <person name="Vasina D.V."/>
        </authorList>
    </citation>
    <scope>NUCLEOTIDE SEQUENCE [LARGE SCALE GENOMIC DNA]</scope>
    <source>
        <strain evidence="4 5">LE-BIN_3174</strain>
    </source>
</reference>
<keyword evidence="2" id="KW-0560">Oxidoreductase</keyword>
<proteinExistence type="predicted"/>
<evidence type="ECO:0000259" key="3">
    <source>
        <dbReference type="SMART" id="SM00919"/>
    </source>
</evidence>
<dbReference type="GO" id="GO:0004471">
    <property type="term" value="F:malate dehydrogenase (decarboxylating) (NAD+) activity"/>
    <property type="evidence" value="ECO:0007669"/>
    <property type="project" value="TreeGrafter"/>
</dbReference>
<dbReference type="Pfam" id="PF03949">
    <property type="entry name" value="Malic_M"/>
    <property type="match status" value="1"/>
</dbReference>
<dbReference type="OrthoDB" id="2949532at2759"/>
<dbReference type="Proteomes" id="UP000292702">
    <property type="component" value="Unassembled WGS sequence"/>
</dbReference>
<comment type="cofactor">
    <cofactor evidence="1">
        <name>Mg(2+)</name>
        <dbReference type="ChEBI" id="CHEBI:18420"/>
    </cofactor>
</comment>
<sequence length="128" mass="13921">MAIPYFSAMFIVLVLARRRRKKPGGVAAIVPVNPRPIIFPLSNPVRLSECEFHEAVEWSNGQAIFASGSPFPEQSFNGRTLYPGQGNNMYIFPGLGLGAIISRAAAVTDGMVAVSVPLFEKAHASWKF</sequence>
<comment type="caution">
    <text evidence="4">The sequence shown here is derived from an EMBL/GenBank/DDBJ whole genome shotgun (WGS) entry which is preliminary data.</text>
</comment>
<dbReference type="PANTHER" id="PTHR23406">
    <property type="entry name" value="MALIC ENZYME-RELATED"/>
    <property type="match status" value="1"/>
</dbReference>
<dbReference type="AlphaFoldDB" id="A0A4R0RCA2"/>
<evidence type="ECO:0000313" key="5">
    <source>
        <dbReference type="Proteomes" id="UP000292702"/>
    </source>
</evidence>
<feature type="domain" description="Malic enzyme NAD-binding" evidence="3">
    <location>
        <begin position="1"/>
        <end position="123"/>
    </location>
</feature>
<dbReference type="GO" id="GO:0006108">
    <property type="term" value="P:malate metabolic process"/>
    <property type="evidence" value="ECO:0007669"/>
    <property type="project" value="TreeGrafter"/>
</dbReference>
<evidence type="ECO:0000313" key="4">
    <source>
        <dbReference type="EMBL" id="TCD60094.1"/>
    </source>
</evidence>
<dbReference type="STRING" id="92696.A0A4R0RCA2"/>
<protein>
    <recommendedName>
        <fullName evidence="3">Malic enzyme NAD-binding domain-containing protein</fullName>
    </recommendedName>
</protein>